<accession>A0AAV1U4G4</accession>
<evidence type="ECO:0000256" key="1">
    <source>
        <dbReference type="SAM" id="MobiDB-lite"/>
    </source>
</evidence>
<evidence type="ECO:0000313" key="2">
    <source>
        <dbReference type="EMBL" id="CAK7929601.1"/>
    </source>
</evidence>
<gene>
    <name evidence="2" type="ORF">PM001_LOCUS14751</name>
</gene>
<dbReference type="Proteomes" id="UP001162060">
    <property type="component" value="Unassembled WGS sequence"/>
</dbReference>
<organism evidence="2 3">
    <name type="scientific">Peronospora matthiolae</name>
    <dbReference type="NCBI Taxonomy" id="2874970"/>
    <lineage>
        <taxon>Eukaryota</taxon>
        <taxon>Sar</taxon>
        <taxon>Stramenopiles</taxon>
        <taxon>Oomycota</taxon>
        <taxon>Peronosporomycetes</taxon>
        <taxon>Peronosporales</taxon>
        <taxon>Peronosporaceae</taxon>
        <taxon>Peronospora</taxon>
    </lineage>
</organism>
<reference evidence="2" key="1">
    <citation type="submission" date="2024-01" db="EMBL/GenBank/DDBJ databases">
        <authorList>
            <person name="Webb A."/>
        </authorList>
    </citation>
    <scope>NUCLEOTIDE SEQUENCE</scope>
    <source>
        <strain evidence="2">Pm1</strain>
    </source>
</reference>
<feature type="region of interest" description="Disordered" evidence="1">
    <location>
        <begin position="194"/>
        <end position="224"/>
    </location>
</feature>
<protein>
    <submittedName>
        <fullName evidence="2">Uncharacterized protein</fullName>
    </submittedName>
</protein>
<comment type="caution">
    <text evidence="2">The sequence shown here is derived from an EMBL/GenBank/DDBJ whole genome shotgun (WGS) entry which is preliminary data.</text>
</comment>
<name>A0AAV1U4G4_9STRA</name>
<feature type="compositionally biased region" description="Basic and acidic residues" evidence="1">
    <location>
        <begin position="197"/>
        <end position="206"/>
    </location>
</feature>
<sequence>MEKKTILKTDRVKKEEPGSDRHNRGVNAIVKPIKFVDDTLDMKMEGWQLDQLAQKFHRKALKNLLSSDPVLRILNPKLIGEIQGPISRPEVATNAVEGIVAIIQLLQDAGYVADAFDANELLECDQDQAIHACQWLYDKLIPLTGKCESADQAVATIADVPRGYHTGSSQYASAESEMESDDFVGIQRMSLGPSDATHLRDRDESVKLNSRSKATGSKEKMTTPTQGLLQTYLDEAMKRFRQDQRIRAYRAIYPNQRIKPARPRERFTPIVEMK</sequence>
<evidence type="ECO:0000313" key="3">
    <source>
        <dbReference type="Proteomes" id="UP001162060"/>
    </source>
</evidence>
<dbReference type="AlphaFoldDB" id="A0AAV1U4G4"/>
<feature type="region of interest" description="Disordered" evidence="1">
    <location>
        <begin position="1"/>
        <end position="23"/>
    </location>
</feature>
<proteinExistence type="predicted"/>
<dbReference type="EMBL" id="CAKLBY020000153">
    <property type="protein sequence ID" value="CAK7929601.1"/>
    <property type="molecule type" value="Genomic_DNA"/>
</dbReference>